<dbReference type="AlphaFoldDB" id="A0A327ZZY5"/>
<sequence length="214" mass="25053">MKGKNHYYTNEIEEAIKILMKRFDNLYLLEERTGIPIEILVELKEEKMTLDDISTEVALELYYIAVECGCNESQTKNQFLNKKNYGALPATFMITSDYLIMYNNREELKFTIENNDFNETFIDIINKYLEEPANDRGSILIQKDGRILDLTDFNVFIESGRSSPETNKAYLFLRGLSKLSDLSILTKLLMYKTLIYDFRLDKLMNKDSEKVVKL</sequence>
<dbReference type="Proteomes" id="UP000249579">
    <property type="component" value="Plasmid pZKMB2"/>
</dbReference>
<protein>
    <submittedName>
        <fullName evidence="1">Uncharacterized protein</fullName>
    </submittedName>
</protein>
<proteinExistence type="predicted"/>
<evidence type="ECO:0000313" key="1">
    <source>
        <dbReference type="EMBL" id="RAK47646.1"/>
    </source>
</evidence>
<dbReference type="EMBL" id="PZJG01000031">
    <property type="protein sequence ID" value="RAK47646.1"/>
    <property type="molecule type" value="Genomic_DNA"/>
</dbReference>
<geneLocation type="plasmid" evidence="2">
    <name>pzkmb2</name>
</geneLocation>
<organism evidence="1 2">
    <name type="scientific">Macrococcoides bohemicum</name>
    <dbReference type="NCBI Taxonomy" id="1903056"/>
    <lineage>
        <taxon>Bacteria</taxon>
        <taxon>Bacillati</taxon>
        <taxon>Bacillota</taxon>
        <taxon>Bacilli</taxon>
        <taxon>Bacillales</taxon>
        <taxon>Staphylococcaceae</taxon>
        <taxon>Macrococcoides</taxon>
    </lineage>
</organism>
<keyword evidence="1" id="KW-0614">Plasmid</keyword>
<accession>A0A327ZZY5</accession>
<comment type="caution">
    <text evidence="1">The sequence shown here is derived from an EMBL/GenBank/DDBJ whole genome shotgun (WGS) entry which is preliminary data.</text>
</comment>
<gene>
    <name evidence="1" type="ORF">BHX94_12370</name>
</gene>
<evidence type="ECO:0000313" key="2">
    <source>
        <dbReference type="Proteomes" id="UP000249579"/>
    </source>
</evidence>
<reference evidence="1 2" key="1">
    <citation type="journal article" date="2018" name="Front. Microbiol.">
        <title>Description and Comparative Genomics of Macrococcus caseolyticus subsp. hominis subsp. nov., Macrococcus goetzii sp. nov., Macrococcus epidermidis sp. nov., and Macrococcus bohemicus sp. nov., Novel Macrococci From Human Clinical Material With Virulence Potential and Suspected Uptake of Foreign DNA by Natural Transformation.</title>
        <authorList>
            <person name="Maslanova I."/>
            <person name="Wertheimer Z."/>
            <person name="Sedlacek I."/>
            <person name="Svec P."/>
            <person name="Indrakova A."/>
            <person name="Kovarovic V."/>
            <person name="Schumann P."/>
            <person name="Sproer C."/>
            <person name="Kralova S."/>
            <person name="Sedo O."/>
            <person name="Kristofova L."/>
            <person name="Vrbovska V."/>
            <person name="Fuzik T."/>
            <person name="Petras P."/>
            <person name="Zdrahal Z."/>
            <person name="Ruzickova V."/>
            <person name="Doskar J."/>
            <person name="Pantucek R."/>
        </authorList>
    </citation>
    <scope>NUCLEOTIDE SEQUENCE [LARGE SCALE GENOMIC DNA]</scope>
    <source>
        <strain evidence="1 2">03/115</strain>
        <plasmid evidence="1">pZKMB2</plasmid>
    </source>
</reference>
<name>A0A327ZZY5_9STAP</name>